<dbReference type="RefSeq" id="WP_272779718.1">
    <property type="nucleotide sequence ID" value="NZ_JAQQLI010000054.1"/>
</dbReference>
<evidence type="ECO:0000256" key="5">
    <source>
        <dbReference type="ARBA" id="ARBA00022692"/>
    </source>
</evidence>
<evidence type="ECO:0000256" key="6">
    <source>
        <dbReference type="ARBA" id="ARBA00022989"/>
    </source>
</evidence>
<organism evidence="10 11">
    <name type="scientific">Rhodoplanes tepidamans</name>
    <name type="common">Rhodoplanes cryptolactis</name>
    <dbReference type="NCBI Taxonomy" id="200616"/>
    <lineage>
        <taxon>Bacteria</taxon>
        <taxon>Pseudomonadati</taxon>
        <taxon>Pseudomonadota</taxon>
        <taxon>Alphaproteobacteria</taxon>
        <taxon>Hyphomicrobiales</taxon>
        <taxon>Nitrobacteraceae</taxon>
        <taxon>Rhodoplanes</taxon>
    </lineage>
</organism>
<keyword evidence="11" id="KW-1185">Reference proteome</keyword>
<feature type="transmembrane region" description="Helical" evidence="8">
    <location>
        <begin position="325"/>
        <end position="344"/>
    </location>
</feature>
<gene>
    <name evidence="10" type="ORF">PQJ73_24610</name>
</gene>
<reference evidence="10" key="1">
    <citation type="journal article" date="2023" name="Microbiol Resour">
        <title>Genome Sequences of Rhodoplanes serenus and Two Thermotolerant Strains, Rhodoplanes tepidamans and 'Rhodoplanes cryptolactis,' Further Refine the Genus.</title>
        <authorList>
            <person name="Rayyan A.A."/>
            <person name="Kyndt J.A."/>
        </authorList>
    </citation>
    <scope>NUCLEOTIDE SEQUENCE</scope>
    <source>
        <strain evidence="10">DSM 9987</strain>
    </source>
</reference>
<feature type="transmembrane region" description="Helical" evidence="8">
    <location>
        <begin position="301"/>
        <end position="319"/>
    </location>
</feature>
<evidence type="ECO:0000256" key="7">
    <source>
        <dbReference type="ARBA" id="ARBA00023136"/>
    </source>
</evidence>
<reference evidence="10" key="2">
    <citation type="submission" date="2023-02" db="EMBL/GenBank/DDBJ databases">
        <authorList>
            <person name="Rayyan A."/>
            <person name="Meyer T."/>
            <person name="Kyndt J.A."/>
        </authorList>
    </citation>
    <scope>NUCLEOTIDE SEQUENCE</scope>
    <source>
        <strain evidence="10">DSM 9987</strain>
    </source>
</reference>
<feature type="transmembrane region" description="Helical" evidence="8">
    <location>
        <begin position="189"/>
        <end position="207"/>
    </location>
</feature>
<dbReference type="PANTHER" id="PTHR33908:SF11">
    <property type="entry name" value="MEMBRANE PROTEIN"/>
    <property type="match status" value="1"/>
</dbReference>
<dbReference type="InterPro" id="IPR050297">
    <property type="entry name" value="LipidA_mod_glycosyltrf_83"/>
</dbReference>
<feature type="transmembrane region" description="Helical" evidence="8">
    <location>
        <begin position="106"/>
        <end position="123"/>
    </location>
</feature>
<accession>A0ABT5JGN6</accession>
<dbReference type="EC" id="2.4.-.-" evidence="10"/>
<dbReference type="GO" id="GO:0016757">
    <property type="term" value="F:glycosyltransferase activity"/>
    <property type="evidence" value="ECO:0007669"/>
    <property type="project" value="UniProtKB-KW"/>
</dbReference>
<evidence type="ECO:0000256" key="2">
    <source>
        <dbReference type="ARBA" id="ARBA00022475"/>
    </source>
</evidence>
<feature type="transmembrane region" description="Helical" evidence="8">
    <location>
        <begin position="129"/>
        <end position="145"/>
    </location>
</feature>
<feature type="domain" description="Glycosyltransferase RgtA/B/C/D-like" evidence="9">
    <location>
        <begin position="77"/>
        <end position="237"/>
    </location>
</feature>
<evidence type="ECO:0000313" key="10">
    <source>
        <dbReference type="EMBL" id="MDC7788878.1"/>
    </source>
</evidence>
<dbReference type="Pfam" id="PF13231">
    <property type="entry name" value="PMT_2"/>
    <property type="match status" value="1"/>
</dbReference>
<keyword evidence="3 10" id="KW-0328">Glycosyltransferase</keyword>
<name>A0ABT5JGN6_RHOTP</name>
<feature type="transmembrane region" description="Helical" evidence="8">
    <location>
        <begin position="29"/>
        <end position="48"/>
    </location>
</feature>
<keyword evidence="2" id="KW-1003">Cell membrane</keyword>
<keyword evidence="6 8" id="KW-1133">Transmembrane helix</keyword>
<evidence type="ECO:0000256" key="3">
    <source>
        <dbReference type="ARBA" id="ARBA00022676"/>
    </source>
</evidence>
<evidence type="ECO:0000313" key="11">
    <source>
        <dbReference type="Proteomes" id="UP001165652"/>
    </source>
</evidence>
<feature type="transmembrane region" description="Helical" evidence="8">
    <location>
        <begin position="152"/>
        <end position="169"/>
    </location>
</feature>
<comment type="caution">
    <text evidence="10">The sequence shown here is derived from an EMBL/GenBank/DDBJ whole genome shotgun (WGS) entry which is preliminary data.</text>
</comment>
<proteinExistence type="predicted"/>
<dbReference type="PANTHER" id="PTHR33908">
    <property type="entry name" value="MANNOSYLTRANSFERASE YKCB-RELATED"/>
    <property type="match status" value="1"/>
</dbReference>
<keyword evidence="7 8" id="KW-0472">Membrane</keyword>
<feature type="transmembrane region" description="Helical" evidence="8">
    <location>
        <begin position="219"/>
        <end position="237"/>
    </location>
</feature>
<feature type="transmembrane region" description="Helical" evidence="8">
    <location>
        <begin position="268"/>
        <end position="289"/>
    </location>
</feature>
<evidence type="ECO:0000259" key="9">
    <source>
        <dbReference type="Pfam" id="PF13231"/>
    </source>
</evidence>
<evidence type="ECO:0000256" key="1">
    <source>
        <dbReference type="ARBA" id="ARBA00004651"/>
    </source>
</evidence>
<protein>
    <submittedName>
        <fullName evidence="10">Glycosyltransferase family 39 protein</fullName>
        <ecNumber evidence="10">2.4.-.-</ecNumber>
    </submittedName>
</protein>
<evidence type="ECO:0000256" key="4">
    <source>
        <dbReference type="ARBA" id="ARBA00022679"/>
    </source>
</evidence>
<dbReference type="InterPro" id="IPR038731">
    <property type="entry name" value="RgtA/B/C-like"/>
</dbReference>
<keyword evidence="4 10" id="KW-0808">Transferase</keyword>
<feature type="transmembrane region" description="Helical" evidence="8">
    <location>
        <begin position="351"/>
        <end position="373"/>
    </location>
</feature>
<sequence length="517" mass="56007">MPNALPLKTPIDAVRPPAAPGRLAQREPLARLPLLLAILGALTALRLIGLRLSVVDLFYDEAQYWSWAQNLAFGYYSKPPLLAWIIWGAERVCGDAEWCVRAPAPVFYLGTSLMVYAIGRALYDERTGFWAALMTALTTGAAFSSRIVSTDVPLLFFWAVALWAFVKLVEAPRWRHAVLLGIATGLGLLAKYAMVYIVPGIALAAILSPRARALLRRPHPWVALLVALVVVSPNLLWNASTGFITFRHTGGLIIGEEVRWSVLRALEFLGAQFGVFGPVIFGTMIVVTVRLVRGRLAEPDRLMIAFSLFPIALVTSFAVTVHAYANWAAVAFVSGVVVAAAHLVRERAWGWIGASLAIGAVTQALLMVGDVVADRVALPFLKNPNPYARTLGWRDFAEKAGAAARAAGAGAIVSDSRGDLGALLYYLRDQTIPVLSWRTEEIPSFDLGRPYGPRTEGPVVMITACRDVARIRPHVDTVEPLGLTRTGEGTGGPRGFHAFRLTGPKDPLPPLAVCPFP</sequence>
<evidence type="ECO:0000256" key="8">
    <source>
        <dbReference type="SAM" id="Phobius"/>
    </source>
</evidence>
<comment type="subcellular location">
    <subcellularLocation>
        <location evidence="1">Cell membrane</location>
        <topology evidence="1">Multi-pass membrane protein</topology>
    </subcellularLocation>
</comment>
<keyword evidence="5 8" id="KW-0812">Transmembrane</keyword>
<dbReference type="EMBL" id="JAQQLI010000054">
    <property type="protein sequence ID" value="MDC7788878.1"/>
    <property type="molecule type" value="Genomic_DNA"/>
</dbReference>
<dbReference type="Proteomes" id="UP001165652">
    <property type="component" value="Unassembled WGS sequence"/>
</dbReference>